<comment type="catalytic activity">
    <reaction evidence="10">
        <text>ATP + H2O = ADP + phosphate + H(+)</text>
        <dbReference type="Rhea" id="RHEA:13065"/>
        <dbReference type="ChEBI" id="CHEBI:15377"/>
        <dbReference type="ChEBI" id="CHEBI:15378"/>
        <dbReference type="ChEBI" id="CHEBI:30616"/>
        <dbReference type="ChEBI" id="CHEBI:43474"/>
        <dbReference type="ChEBI" id="CHEBI:456216"/>
        <dbReference type="EC" id="5.6.2.4"/>
    </reaction>
</comment>
<dbReference type="GO" id="GO:0005829">
    <property type="term" value="C:cytosol"/>
    <property type="evidence" value="ECO:0007669"/>
    <property type="project" value="TreeGrafter"/>
</dbReference>
<gene>
    <name evidence="15" type="ordered locus">Tery_2533</name>
</gene>
<dbReference type="eggNOG" id="COG0210">
    <property type="taxonomic scope" value="Bacteria"/>
</dbReference>
<proteinExistence type="inferred from homology"/>
<evidence type="ECO:0000256" key="12">
    <source>
        <dbReference type="SAM" id="MobiDB-lite"/>
    </source>
</evidence>
<dbReference type="PANTHER" id="PTHR11070">
    <property type="entry name" value="UVRD / RECB / PCRA DNA HELICASE FAMILY MEMBER"/>
    <property type="match status" value="1"/>
</dbReference>
<keyword evidence="3 11" id="KW-0378">Hydrolase</keyword>
<dbReference type="GO" id="GO:0033202">
    <property type="term" value="C:DNA helicase complex"/>
    <property type="evidence" value="ECO:0007669"/>
    <property type="project" value="TreeGrafter"/>
</dbReference>
<dbReference type="KEGG" id="ter:Tery_2533"/>
<dbReference type="EC" id="5.6.2.4" evidence="9"/>
<dbReference type="GO" id="GO:0016887">
    <property type="term" value="F:ATP hydrolysis activity"/>
    <property type="evidence" value="ECO:0007669"/>
    <property type="project" value="RHEA"/>
</dbReference>
<dbReference type="InterPro" id="IPR014017">
    <property type="entry name" value="DNA_helicase_UvrD-like_C"/>
</dbReference>
<dbReference type="GO" id="GO:0005524">
    <property type="term" value="F:ATP binding"/>
    <property type="evidence" value="ECO:0007669"/>
    <property type="project" value="UniProtKB-UniRule"/>
</dbReference>
<feature type="domain" description="UvrD-like helicase C-terminal" evidence="14">
    <location>
        <begin position="417"/>
        <end position="685"/>
    </location>
</feature>
<evidence type="ECO:0000259" key="14">
    <source>
        <dbReference type="PROSITE" id="PS51217"/>
    </source>
</evidence>
<keyword evidence="6" id="KW-0238">DNA-binding</keyword>
<dbReference type="GO" id="GO:0003677">
    <property type="term" value="F:DNA binding"/>
    <property type="evidence" value="ECO:0007669"/>
    <property type="project" value="UniProtKB-KW"/>
</dbReference>
<evidence type="ECO:0000256" key="2">
    <source>
        <dbReference type="ARBA" id="ARBA00022741"/>
    </source>
</evidence>
<protein>
    <recommendedName>
        <fullName evidence="9">DNA 3'-5' helicase</fullName>
        <ecNumber evidence="9">5.6.2.4</ecNumber>
    </recommendedName>
</protein>
<dbReference type="Pfam" id="PF00580">
    <property type="entry name" value="UvrD-helicase"/>
    <property type="match status" value="1"/>
</dbReference>
<feature type="domain" description="UvrD-like helicase ATP-binding" evidence="13">
    <location>
        <begin position="42"/>
        <end position="388"/>
    </location>
</feature>
<evidence type="ECO:0000256" key="9">
    <source>
        <dbReference type="ARBA" id="ARBA00034808"/>
    </source>
</evidence>
<evidence type="ECO:0000256" key="8">
    <source>
        <dbReference type="ARBA" id="ARBA00034617"/>
    </source>
</evidence>
<feature type="region of interest" description="Disordered" evidence="12">
    <location>
        <begin position="421"/>
        <end position="440"/>
    </location>
</feature>
<keyword evidence="4 11" id="KW-0347">Helicase</keyword>
<keyword evidence="7" id="KW-0413">Isomerase</keyword>
<dbReference type="InterPro" id="IPR027417">
    <property type="entry name" value="P-loop_NTPase"/>
</dbReference>
<evidence type="ECO:0000259" key="13">
    <source>
        <dbReference type="PROSITE" id="PS51198"/>
    </source>
</evidence>
<keyword evidence="2 11" id="KW-0547">Nucleotide-binding</keyword>
<dbReference type="AlphaFoldDB" id="Q111T9"/>
<dbReference type="PANTHER" id="PTHR11070:SF2">
    <property type="entry name" value="ATP-DEPENDENT DNA HELICASE SRS2"/>
    <property type="match status" value="1"/>
</dbReference>
<dbReference type="HOGENOM" id="CLU_362043_0_0_3"/>
<feature type="region of interest" description="Disordered" evidence="12">
    <location>
        <begin position="1"/>
        <end position="21"/>
    </location>
</feature>
<dbReference type="Gene3D" id="1.10.486.10">
    <property type="entry name" value="PCRA, domain 4"/>
    <property type="match status" value="1"/>
</dbReference>
<evidence type="ECO:0000256" key="10">
    <source>
        <dbReference type="ARBA" id="ARBA00048988"/>
    </source>
</evidence>
<evidence type="ECO:0000256" key="4">
    <source>
        <dbReference type="ARBA" id="ARBA00022806"/>
    </source>
</evidence>
<reference evidence="15" key="1">
    <citation type="submission" date="2006-06" db="EMBL/GenBank/DDBJ databases">
        <title>Complete sequence of Trichodesmium erythraeum IMS101.</title>
        <authorList>
            <consortium name="US DOE Joint Genome Institute"/>
            <person name="Copeland A."/>
            <person name="Lucas S."/>
            <person name="Lapidus A."/>
            <person name="Barry K."/>
            <person name="Detter J.C."/>
            <person name="Glavina del Rio T."/>
            <person name="Hammon N."/>
            <person name="Israni S."/>
            <person name="Dalin E."/>
            <person name="Tice H."/>
            <person name="Pitluck S."/>
            <person name="Kiss H."/>
            <person name="Munk A.C."/>
            <person name="Brettin T."/>
            <person name="Bruce D."/>
            <person name="Han C."/>
            <person name="Tapia R."/>
            <person name="Gilna P."/>
            <person name="Schmutz J."/>
            <person name="Larimer F."/>
            <person name="Land M."/>
            <person name="Hauser L."/>
            <person name="Kyrpides N."/>
            <person name="Kim E."/>
            <person name="Richardson P."/>
        </authorList>
    </citation>
    <scope>NUCLEOTIDE SEQUENCE [LARGE SCALE GENOMIC DNA]</scope>
    <source>
        <strain evidence="15">IMS101</strain>
    </source>
</reference>
<dbReference type="GO" id="GO:0043138">
    <property type="term" value="F:3'-5' DNA helicase activity"/>
    <property type="evidence" value="ECO:0007669"/>
    <property type="project" value="UniProtKB-EC"/>
</dbReference>
<keyword evidence="5 11" id="KW-0067">ATP-binding</keyword>
<dbReference type="PROSITE" id="PS51198">
    <property type="entry name" value="UVRD_HELICASE_ATP_BIND"/>
    <property type="match status" value="1"/>
</dbReference>
<evidence type="ECO:0000256" key="3">
    <source>
        <dbReference type="ARBA" id="ARBA00022801"/>
    </source>
</evidence>
<dbReference type="Pfam" id="PF13361">
    <property type="entry name" value="UvrD_C"/>
    <property type="match status" value="1"/>
</dbReference>
<name>Q111T9_TRIEI</name>
<dbReference type="GO" id="GO:0000725">
    <property type="term" value="P:recombinational repair"/>
    <property type="evidence" value="ECO:0007669"/>
    <property type="project" value="TreeGrafter"/>
</dbReference>
<evidence type="ECO:0000256" key="7">
    <source>
        <dbReference type="ARBA" id="ARBA00023235"/>
    </source>
</evidence>
<evidence type="ECO:0000256" key="11">
    <source>
        <dbReference type="PROSITE-ProRule" id="PRU00560"/>
    </source>
</evidence>
<dbReference type="SUPFAM" id="SSF52540">
    <property type="entry name" value="P-loop containing nucleoside triphosphate hydrolases"/>
    <property type="match status" value="1"/>
</dbReference>
<dbReference type="InterPro" id="IPR014016">
    <property type="entry name" value="UvrD-like_ATP-bd"/>
</dbReference>
<sequence length="808" mass="91351">MTDNFNDNFTPPSADIKTSATSTENDLSIATLRKQVIPKVCSYLRPGQQQMANWQGGPLAVSAVPGSGKSYGMAIAAALTIARYQLHSHHQLIIVTFTRSAATNIKAQINKQCLEELSLPKGSFESSFIVHTLHGLALSIAVGHPELSELDLENYNLIMPTPSNKITRACVENWIANNPKHYQLLIKGIKFDGEETECLRRQSVLRTEVLPQLAWKAIQQAKSSGLKPEDLWQLQSQKNDNYQVLTIAASLYQTYQKILKEHQLIDYDEMILAALRVLQNESARKMWQNRVFAVFEDEAQDSTPLQTKLLEILATSSEYNDSNLNCNLISQYQRLSKLSHLNLMRVGDPNQAINSTFTPADPIYFRRFCEDCEQLKKMAVMEQAGRSCKIIIDAANFVLKWVNNLKLAGNEKPFRDQNIQPVEEKESGNNNNNNPPAIGGGLEIHEPDNIYQTLELMGKRIISLFKENPQGKFAVLVRENKQGKFIADTFSNPGKYGVDIDLGKYGIKIHDVSQGARPSQIPEEILALIQFIHRPHSPDYLKSALKVLGNHKLIPQQDYNSFASQLEKFLYPGPLDPYQSEKVRECRNFCRSLLRAKSELPLYNLISFLALVLNYEQSDLATADKLAERVAKQTAGNSSMNAILEVLNEIVSSERFESVEVGENADKYYTRSEQITIITMHKAKGLDWDFVFLPFLHENIIPGNLRVLPQAKFLGDFDLTEVARAQIRASLQQENFPDISKAWEQAGYLKMAEEFRLLYVAMTRAKQLLWMSAAKQAPFTWNKPENLQQQKPCSVLPNLKAEFPDSVR</sequence>
<evidence type="ECO:0000256" key="5">
    <source>
        <dbReference type="ARBA" id="ARBA00022840"/>
    </source>
</evidence>
<dbReference type="RefSeq" id="WP_011612098.1">
    <property type="nucleotide sequence ID" value="NC_008312.1"/>
</dbReference>
<organism evidence="15">
    <name type="scientific">Trichodesmium erythraeum (strain IMS101)</name>
    <dbReference type="NCBI Taxonomy" id="203124"/>
    <lineage>
        <taxon>Bacteria</taxon>
        <taxon>Bacillati</taxon>
        <taxon>Cyanobacteriota</taxon>
        <taxon>Cyanophyceae</taxon>
        <taxon>Oscillatoriophycideae</taxon>
        <taxon>Oscillatoriales</taxon>
        <taxon>Microcoleaceae</taxon>
        <taxon>Trichodesmium</taxon>
    </lineage>
</organism>
<evidence type="ECO:0000256" key="1">
    <source>
        <dbReference type="ARBA" id="ARBA00009922"/>
    </source>
</evidence>
<evidence type="ECO:0000313" key="15">
    <source>
        <dbReference type="EMBL" id="ABG51735.1"/>
    </source>
</evidence>
<comment type="similarity">
    <text evidence="1">Belongs to the helicase family. UvrD subfamily.</text>
</comment>
<dbReference type="PROSITE" id="PS51217">
    <property type="entry name" value="UVRD_HELICASE_CTER"/>
    <property type="match status" value="1"/>
</dbReference>
<feature type="binding site" evidence="11">
    <location>
        <begin position="63"/>
        <end position="70"/>
    </location>
    <ligand>
        <name>ATP</name>
        <dbReference type="ChEBI" id="CHEBI:30616"/>
    </ligand>
</feature>
<dbReference type="STRING" id="203124.Tery_2533"/>
<dbReference type="EMBL" id="CP000393">
    <property type="protein sequence ID" value="ABG51735.1"/>
    <property type="molecule type" value="Genomic_DNA"/>
</dbReference>
<dbReference type="InterPro" id="IPR013986">
    <property type="entry name" value="DExx_box_DNA_helicase_dom_sf"/>
</dbReference>
<comment type="catalytic activity">
    <reaction evidence="8">
        <text>Couples ATP hydrolysis with the unwinding of duplex DNA by translocating in the 3'-5' direction.</text>
        <dbReference type="EC" id="5.6.2.4"/>
    </reaction>
</comment>
<dbReference type="Gene3D" id="1.10.10.160">
    <property type="match status" value="1"/>
</dbReference>
<accession>Q111T9</accession>
<evidence type="ECO:0000256" key="6">
    <source>
        <dbReference type="ARBA" id="ARBA00023125"/>
    </source>
</evidence>
<dbReference type="InterPro" id="IPR000212">
    <property type="entry name" value="DNA_helicase_UvrD/REP"/>
</dbReference>
<dbReference type="Gene3D" id="3.40.50.300">
    <property type="entry name" value="P-loop containing nucleotide triphosphate hydrolases"/>
    <property type="match status" value="2"/>
</dbReference>